<dbReference type="Proteomes" id="UP000054558">
    <property type="component" value="Unassembled WGS sequence"/>
</dbReference>
<dbReference type="PANTHER" id="PTHR45733:SF8">
    <property type="entry name" value="FORMIN-J"/>
    <property type="match status" value="1"/>
</dbReference>
<dbReference type="InterPro" id="IPR014020">
    <property type="entry name" value="Tensin_C2-dom"/>
</dbReference>
<dbReference type="AlphaFoldDB" id="A0A0U9HK49"/>
<dbReference type="Gene3D" id="3.90.190.10">
    <property type="entry name" value="Protein tyrosine phosphatase superfamily"/>
    <property type="match status" value="1"/>
</dbReference>
<gene>
    <name evidence="7" type="ORF">KFL_000970370</name>
</gene>
<evidence type="ECO:0000256" key="1">
    <source>
        <dbReference type="ARBA" id="ARBA00006468"/>
    </source>
</evidence>
<feature type="compositionally biased region" description="Low complexity" evidence="4">
    <location>
        <begin position="560"/>
        <end position="573"/>
    </location>
</feature>
<dbReference type="Pfam" id="PF02181">
    <property type="entry name" value="FH2"/>
    <property type="match status" value="1"/>
</dbReference>
<feature type="compositionally biased region" description="Low complexity" evidence="4">
    <location>
        <begin position="997"/>
        <end position="1018"/>
    </location>
</feature>
<feature type="domain" description="FH2" evidence="6">
    <location>
        <begin position="662"/>
        <end position="1105"/>
    </location>
</feature>
<dbReference type="OrthoDB" id="512325at2759"/>
<comment type="similarity">
    <text evidence="1">Belongs to the formin-like family. Class-II subfamily.</text>
</comment>
<dbReference type="GO" id="GO:0004721">
    <property type="term" value="F:phosphoprotein phosphatase activity"/>
    <property type="evidence" value="ECO:0007669"/>
    <property type="project" value="UniProtKB-KW"/>
</dbReference>
<dbReference type="InterPro" id="IPR015425">
    <property type="entry name" value="FH2_Formin"/>
</dbReference>
<feature type="compositionally biased region" description="Low complexity" evidence="4">
    <location>
        <begin position="631"/>
        <end position="671"/>
    </location>
</feature>
<feature type="compositionally biased region" description="Low complexity" evidence="4">
    <location>
        <begin position="611"/>
        <end position="623"/>
    </location>
</feature>
<dbReference type="PANTHER" id="PTHR45733">
    <property type="entry name" value="FORMIN-J"/>
    <property type="match status" value="1"/>
</dbReference>
<evidence type="ECO:0000313" key="7">
    <source>
        <dbReference type="EMBL" id="GAQ82011.1"/>
    </source>
</evidence>
<keyword evidence="8" id="KW-1185">Reference proteome</keyword>
<evidence type="ECO:0000259" key="5">
    <source>
        <dbReference type="PROSITE" id="PS51182"/>
    </source>
</evidence>
<keyword evidence="2" id="KW-0904">Protein phosphatase</keyword>
<dbReference type="OMA" id="LLQCEPT"/>
<organism evidence="7 8">
    <name type="scientific">Klebsormidium nitens</name>
    <name type="common">Green alga</name>
    <name type="synonym">Ulothrix nitens</name>
    <dbReference type="NCBI Taxonomy" id="105231"/>
    <lineage>
        <taxon>Eukaryota</taxon>
        <taxon>Viridiplantae</taxon>
        <taxon>Streptophyta</taxon>
        <taxon>Klebsormidiophyceae</taxon>
        <taxon>Klebsormidiales</taxon>
        <taxon>Klebsormidiaceae</taxon>
        <taxon>Klebsormidium</taxon>
    </lineage>
</organism>
<dbReference type="InterPro" id="IPR029021">
    <property type="entry name" value="Prot-tyrosine_phosphatase-like"/>
</dbReference>
<feature type="domain" description="C2 tensin-type" evidence="5">
    <location>
        <begin position="339"/>
        <end position="471"/>
    </location>
</feature>
<dbReference type="InterPro" id="IPR035892">
    <property type="entry name" value="C2_domain_sf"/>
</dbReference>
<dbReference type="Pfam" id="PF10409">
    <property type="entry name" value="PTEN_C2"/>
    <property type="match status" value="1"/>
</dbReference>
<dbReference type="EMBL" id="DF237046">
    <property type="protein sequence ID" value="GAQ82011.1"/>
    <property type="molecule type" value="Genomic_DNA"/>
</dbReference>
<evidence type="ECO:0000256" key="2">
    <source>
        <dbReference type="ARBA" id="ARBA00022912"/>
    </source>
</evidence>
<reference evidence="7 8" key="1">
    <citation type="journal article" date="2014" name="Nat. Commun.">
        <title>Klebsormidium flaccidum genome reveals primary factors for plant terrestrial adaptation.</title>
        <authorList>
            <person name="Hori K."/>
            <person name="Maruyama F."/>
            <person name="Fujisawa T."/>
            <person name="Togashi T."/>
            <person name="Yamamoto N."/>
            <person name="Seo M."/>
            <person name="Sato S."/>
            <person name="Yamada T."/>
            <person name="Mori H."/>
            <person name="Tajima N."/>
            <person name="Moriyama T."/>
            <person name="Ikeuchi M."/>
            <person name="Watanabe M."/>
            <person name="Wada H."/>
            <person name="Kobayashi K."/>
            <person name="Saito M."/>
            <person name="Masuda T."/>
            <person name="Sasaki-Sekimoto Y."/>
            <person name="Mashiguchi K."/>
            <person name="Awai K."/>
            <person name="Shimojima M."/>
            <person name="Masuda S."/>
            <person name="Iwai M."/>
            <person name="Nobusawa T."/>
            <person name="Narise T."/>
            <person name="Kondo S."/>
            <person name="Saito H."/>
            <person name="Sato R."/>
            <person name="Murakawa M."/>
            <person name="Ihara Y."/>
            <person name="Oshima-Yamada Y."/>
            <person name="Ohtaka K."/>
            <person name="Satoh M."/>
            <person name="Sonobe K."/>
            <person name="Ishii M."/>
            <person name="Ohtani R."/>
            <person name="Kanamori-Sato M."/>
            <person name="Honoki R."/>
            <person name="Miyazaki D."/>
            <person name="Mochizuki H."/>
            <person name="Umetsu J."/>
            <person name="Higashi K."/>
            <person name="Shibata D."/>
            <person name="Kamiya Y."/>
            <person name="Sato N."/>
            <person name="Nakamura Y."/>
            <person name="Tabata S."/>
            <person name="Ida S."/>
            <person name="Kurokawa K."/>
            <person name="Ohta H."/>
        </authorList>
    </citation>
    <scope>NUCLEOTIDE SEQUENCE [LARGE SCALE GENOMIC DNA]</scope>
    <source>
        <strain evidence="7 8">NIES-2285</strain>
    </source>
</reference>
<dbReference type="PROSITE" id="PS51444">
    <property type="entry name" value="FH2"/>
    <property type="match status" value="1"/>
</dbReference>
<feature type="region of interest" description="Disordered" evidence="4">
    <location>
        <begin position="997"/>
        <end position="1029"/>
    </location>
</feature>
<dbReference type="STRING" id="105231.A0A0U9HK49"/>
<evidence type="ECO:0000259" key="6">
    <source>
        <dbReference type="PROSITE" id="PS51444"/>
    </source>
</evidence>
<dbReference type="Gene3D" id="1.20.58.2220">
    <property type="entry name" value="Formin, FH2 domain"/>
    <property type="match status" value="1"/>
</dbReference>
<evidence type="ECO:0000256" key="3">
    <source>
        <dbReference type="RuleBase" id="RU361260"/>
    </source>
</evidence>
<dbReference type="SMART" id="SM00498">
    <property type="entry name" value="FH2"/>
    <property type="match status" value="1"/>
</dbReference>
<feature type="compositionally biased region" description="Low complexity" evidence="4">
    <location>
        <begin position="72"/>
        <end position="82"/>
    </location>
</feature>
<protein>
    <recommendedName>
        <fullName evidence="3">Formin-like protein</fullName>
    </recommendedName>
</protein>
<dbReference type="SMART" id="SM01326">
    <property type="entry name" value="PTEN_C2"/>
    <property type="match status" value="1"/>
</dbReference>
<feature type="compositionally biased region" description="Pro residues" evidence="4">
    <location>
        <begin position="598"/>
        <end position="610"/>
    </location>
</feature>
<feature type="region of interest" description="Disordered" evidence="4">
    <location>
        <begin position="537"/>
        <end position="703"/>
    </location>
</feature>
<evidence type="ECO:0000313" key="8">
    <source>
        <dbReference type="Proteomes" id="UP000054558"/>
    </source>
</evidence>
<dbReference type="InterPro" id="IPR042201">
    <property type="entry name" value="FH2_Formin_sf"/>
</dbReference>
<feature type="compositionally biased region" description="Basic and acidic residues" evidence="4">
    <location>
        <begin position="548"/>
        <end position="559"/>
    </location>
</feature>
<keyword evidence="2" id="KW-0378">Hydrolase</keyword>
<dbReference type="SUPFAM" id="SSF101447">
    <property type="entry name" value="Formin homology 2 domain (FH2 domain)"/>
    <property type="match status" value="1"/>
</dbReference>
<dbReference type="PROSITE" id="PS51182">
    <property type="entry name" value="C2_TENSIN"/>
    <property type="match status" value="1"/>
</dbReference>
<dbReference type="Gene3D" id="2.60.40.1110">
    <property type="match status" value="1"/>
</dbReference>
<dbReference type="SUPFAM" id="SSF49562">
    <property type="entry name" value="C2 domain (Calcium/lipid-binding domain, CaLB)"/>
    <property type="match status" value="1"/>
</dbReference>
<name>A0A0U9HK49_KLENI</name>
<dbReference type="InterPro" id="IPR051144">
    <property type="entry name" value="Formin_homology_domain"/>
</dbReference>
<accession>A0A0U9HK49</accession>
<proteinExistence type="inferred from homology"/>
<feature type="region of interest" description="Disordered" evidence="4">
    <location>
        <begin position="69"/>
        <end position="110"/>
    </location>
</feature>
<sequence length="1105" mass="114290">MKIQEPPSTLASTGRKAGKQASWVIGNWTTLPEGGYRKKAQLWSPAWDGVIDLKRPTAPAVCMGAGGSHLSPAGQAAAAPPAGGQGAASSRRTLQDGPRKLARPLISRGPRGAGGLLSSLWGGFAPEAAAPPAASDTEPRELAADSRVWAFTYEDAGGGPDEDRKYLVCLTSAAARLEAVAPLGTLLLVNVGSLLLQPGLYSLFHNNVCELGAHWDVPRGAAVAPLDLLFAACASMQNWLAIDDDHLAVLHTRGAQDLGAGSFLRFVAACYLTFSEEFDFTVEALQELPVAPLRSGPAWASHRRGSPSEGAFGTATAAQRRYCQYFDMLHNKTMPARRMGALHLRQVILSAAPGVDGQGGCRPYVKVFWRGQEVKTSAPDRQVPAKHTAASGWQVPFELGVEVQGDVAITVHHYTGDIWADDQLPLLVYAFHTAFTEAGLVRVPRAQLDSAYGGALEVPPDFFLDMILEPSAAAVHARAGVGRVSQDGDLDTDGPDWKDLLLAGTQHDAPAHTAAQEKGRRQQAVMRNVMSEMKAGFASGGTSALLRRTPERSPSKADADTPTSTAPDAPPGTEAGHPADASGSAGAGRLEPADIPKFVPPPPAAAPPSPLYVASSPTSAATRRPPPPPRTIRSTAACAPSPTSAPSSGPSLRLAAPAAPSPTAQGSRAPASAPPPWRAPSACAPWRPTPSWEGQGDSEAALGGPAGVRALEFLFRNKAKRGTAGAAAEAVGKRGRRESVVKLITVTRANNVAIMLTQFKMPAGAVRECILRGAEPSGPGAALSLEKLGLLLQVIPTEDEVALLTRYEGPPSELSAPEQFLATMAQVPRLRNKIQVLIFTRQFGGLVADTAVALRTVRRACAQVRESHLLRRVLAAVLAAGNHLNSGSARGGAAGCTLASLAKLADMKATPPGKDEAPVGAVGPAARASSLLEFVAAAVAAGGASSQGGPTELAVELGAVGEAARWTNAALLEALAAVDRGLAAIADECAACAPRAPPAAGEGSAAADPPSEKGSAGAEEADGAEGGASEAGFARQLRTFLAGAEVQRGELVALADACRADFQALATYLGEPPATAAPEEVLGMLWAFAVQFDKAARELHPPPHK</sequence>
<evidence type="ECO:0000256" key="4">
    <source>
        <dbReference type="SAM" id="MobiDB-lite"/>
    </source>
</evidence>